<keyword evidence="2" id="KW-1185">Reference proteome</keyword>
<dbReference type="Proteomes" id="UP000796880">
    <property type="component" value="Unassembled WGS sequence"/>
</dbReference>
<dbReference type="SUPFAM" id="SSF50370">
    <property type="entry name" value="Ricin B-like lectins"/>
    <property type="match status" value="1"/>
</dbReference>
<reference evidence="1" key="1">
    <citation type="submission" date="2020-03" db="EMBL/GenBank/DDBJ databases">
        <title>A high-quality chromosome-level genome assembly of a woody plant with both climbing and erect habits, Rhamnella rubrinervis.</title>
        <authorList>
            <person name="Lu Z."/>
            <person name="Yang Y."/>
            <person name="Zhu X."/>
            <person name="Sun Y."/>
        </authorList>
    </citation>
    <scope>NUCLEOTIDE SEQUENCE</scope>
    <source>
        <strain evidence="1">BYM</strain>
        <tissue evidence="1">Leaf</tissue>
    </source>
</reference>
<evidence type="ECO:0000313" key="1">
    <source>
        <dbReference type="EMBL" id="KAF3447662.1"/>
    </source>
</evidence>
<dbReference type="InterPro" id="IPR017853">
    <property type="entry name" value="GH"/>
</dbReference>
<proteinExistence type="predicted"/>
<dbReference type="PANTHER" id="PTHR31263">
    <property type="entry name" value="CELLULASE FAMILY PROTEIN (AFU_ORTHOLOGUE AFUA_5G14560)"/>
    <property type="match status" value="1"/>
</dbReference>
<protein>
    <submittedName>
        <fullName evidence="1">Uncharacterized protein</fullName>
    </submittedName>
</protein>
<organism evidence="1 2">
    <name type="scientific">Rhamnella rubrinervis</name>
    <dbReference type="NCBI Taxonomy" id="2594499"/>
    <lineage>
        <taxon>Eukaryota</taxon>
        <taxon>Viridiplantae</taxon>
        <taxon>Streptophyta</taxon>
        <taxon>Embryophyta</taxon>
        <taxon>Tracheophyta</taxon>
        <taxon>Spermatophyta</taxon>
        <taxon>Magnoliopsida</taxon>
        <taxon>eudicotyledons</taxon>
        <taxon>Gunneridae</taxon>
        <taxon>Pentapetalae</taxon>
        <taxon>rosids</taxon>
        <taxon>fabids</taxon>
        <taxon>Rosales</taxon>
        <taxon>Rhamnaceae</taxon>
        <taxon>rhamnoid group</taxon>
        <taxon>Rhamneae</taxon>
        <taxon>Rhamnella</taxon>
    </lineage>
</organism>
<dbReference type="PANTHER" id="PTHR31263:SF0">
    <property type="entry name" value="CELLULASE FAMILY PROTEIN (AFU_ORTHOLOGUE AFUA_5G14560)"/>
    <property type="match status" value="1"/>
</dbReference>
<comment type="caution">
    <text evidence="1">The sequence shown here is derived from an EMBL/GenBank/DDBJ whole genome shotgun (WGS) entry which is preliminary data.</text>
</comment>
<dbReference type="OrthoDB" id="442731at2759"/>
<dbReference type="Gene3D" id="3.20.20.80">
    <property type="entry name" value="Glycosidases"/>
    <property type="match status" value="1"/>
</dbReference>
<gene>
    <name evidence="1" type="ORF">FNV43_RR08364</name>
</gene>
<dbReference type="InterPro" id="IPR035992">
    <property type="entry name" value="Ricin_B-like_lectins"/>
</dbReference>
<dbReference type="EMBL" id="VOIH02000004">
    <property type="protein sequence ID" value="KAF3447662.1"/>
    <property type="molecule type" value="Genomic_DNA"/>
</dbReference>
<dbReference type="SUPFAM" id="SSF51445">
    <property type="entry name" value="(Trans)glycosidases"/>
    <property type="match status" value="1"/>
</dbReference>
<evidence type="ECO:0000313" key="2">
    <source>
        <dbReference type="Proteomes" id="UP000796880"/>
    </source>
</evidence>
<dbReference type="AlphaFoldDB" id="A0A8K0H831"/>
<accession>A0A8K0H831</accession>
<name>A0A8K0H831_9ROSA</name>
<sequence length="374" mass="42393">MLAEGLDKKPISHIAAEVISRRFNCVRLTWATFMFTRHAKLNVAETFDSLGLKQAKAGLAKNNPFVLNMTHVEAYEAVVHLLGSQGIMVILDNHVSYPKWCCAYDDGNGFFGDSYFRPKEWLQGLIMVAKLLTTKLSGDPKIWELQPLNRVCANATGWFSAQNGFLMSSESPSPLFWKDLDWGLWALQGSYYFREGHVGHEETFGVLDFHWKHLRNSTFPKRFRLIQNMIQDPNSNVSKSNILYHPLSGQCVQVNNKNKLHLKDCKSWTKWSFDGYGATIRLMGTAFCLKAVGHGLPPILSDDCLSQQSAWKFVSNSKLHLAALDGQGKYLCLQKKSSTSSEILTRRCICIEDDSDCKENPQIQWFKLLSTNVN</sequence>